<dbReference type="Proteomes" id="UP000322214">
    <property type="component" value="Chromosome"/>
</dbReference>
<dbReference type="EMBL" id="CP042912">
    <property type="protein sequence ID" value="QEG22462.1"/>
    <property type="molecule type" value="Genomic_DNA"/>
</dbReference>
<feature type="transmembrane region" description="Helical" evidence="1">
    <location>
        <begin position="22"/>
        <end position="39"/>
    </location>
</feature>
<evidence type="ECO:0000313" key="4">
    <source>
        <dbReference type="Proteomes" id="UP000322214"/>
    </source>
</evidence>
<dbReference type="KEGG" id="mff:MFFC18_23420"/>
<proteinExistence type="predicted"/>
<name>A0A5B9PC18_9BACT</name>
<keyword evidence="1" id="KW-0472">Membrane</keyword>
<reference evidence="3 4" key="1">
    <citation type="submission" date="2019-08" db="EMBL/GenBank/DDBJ databases">
        <title>Deep-cultivation of Planctomycetes and their phenomic and genomic characterization uncovers novel biology.</title>
        <authorList>
            <person name="Wiegand S."/>
            <person name="Jogler M."/>
            <person name="Boedeker C."/>
            <person name="Pinto D."/>
            <person name="Vollmers J."/>
            <person name="Rivas-Marin E."/>
            <person name="Kohn T."/>
            <person name="Peeters S.H."/>
            <person name="Heuer A."/>
            <person name="Rast P."/>
            <person name="Oberbeckmann S."/>
            <person name="Bunk B."/>
            <person name="Jeske O."/>
            <person name="Meyerdierks A."/>
            <person name="Storesund J.E."/>
            <person name="Kallscheuer N."/>
            <person name="Luecker S."/>
            <person name="Lage O.M."/>
            <person name="Pohl T."/>
            <person name="Merkel B.J."/>
            <person name="Hornburger P."/>
            <person name="Mueller R.-W."/>
            <person name="Bruemmer F."/>
            <person name="Labrenz M."/>
            <person name="Spormann A.M."/>
            <person name="Op den Camp H."/>
            <person name="Overmann J."/>
            <person name="Amann R."/>
            <person name="Jetten M.S.M."/>
            <person name="Mascher T."/>
            <person name="Medema M.H."/>
            <person name="Devos D.P."/>
            <person name="Kaster A.-K."/>
            <person name="Ovreas L."/>
            <person name="Rohde M."/>
            <person name="Galperin M.Y."/>
            <person name="Jogler C."/>
        </authorList>
    </citation>
    <scope>NUCLEOTIDE SEQUENCE [LARGE SCALE GENOMIC DNA]</scope>
    <source>
        <strain evidence="3 4">FC18</strain>
    </source>
</reference>
<evidence type="ECO:0000259" key="2">
    <source>
        <dbReference type="Pfam" id="PF13387"/>
    </source>
</evidence>
<organism evidence="3 4">
    <name type="scientific">Mariniblastus fucicola</name>
    <dbReference type="NCBI Taxonomy" id="980251"/>
    <lineage>
        <taxon>Bacteria</taxon>
        <taxon>Pseudomonadati</taxon>
        <taxon>Planctomycetota</taxon>
        <taxon>Planctomycetia</taxon>
        <taxon>Pirellulales</taxon>
        <taxon>Pirellulaceae</taxon>
        <taxon>Mariniblastus</taxon>
    </lineage>
</organism>
<evidence type="ECO:0000256" key="1">
    <source>
        <dbReference type="SAM" id="Phobius"/>
    </source>
</evidence>
<feature type="transmembrane region" description="Helical" evidence="1">
    <location>
        <begin position="46"/>
        <end position="64"/>
    </location>
</feature>
<gene>
    <name evidence="3" type="ORF">MFFC18_23420</name>
</gene>
<feature type="domain" description="Lnb N-terminal periplasmic" evidence="2">
    <location>
        <begin position="114"/>
        <end position="258"/>
    </location>
</feature>
<dbReference type="AlphaFoldDB" id="A0A5B9PC18"/>
<dbReference type="InterPro" id="IPR025178">
    <property type="entry name" value="Lnb_N"/>
</dbReference>
<dbReference type="RefSeq" id="WP_157665263.1">
    <property type="nucleotide sequence ID" value="NZ_LWSI01000057.1"/>
</dbReference>
<dbReference type="Pfam" id="PF13387">
    <property type="entry name" value="Lnb_N"/>
    <property type="match status" value="1"/>
</dbReference>
<keyword evidence="1" id="KW-0812">Transmembrane</keyword>
<dbReference type="STRING" id="980251.GCA_001642875_04853"/>
<keyword evidence="4" id="KW-1185">Reference proteome</keyword>
<sequence length="322" mass="37033">MLAFFLWAVGAVWHFDLLPQPISSPLSVALVIAACALFARLNPKRTWLTFAGATVFAVWLISLLQQPTHNRDWIAGQAELSQVAYEGDQVTIKKFRHNVYRSASDYDVHRSELNFRLSQLSRVWFIVQRFSASEGLAHVFLSFEIAPYDGGAARYFSVSVEIRREQDESFSPIQGLYRRYELNYVFGAEQDLIGVRTVMRPDDRVFMYPVNATPQQVQRLFARIADRTNQIYDRPEFYHTMLNNCMNGILRHTAKLTPVEISWFDPKIILPGYSDRFAYEKGIIGSREQSFDLLQQACRIDVRAREFGIADGFSEAIRKPAN</sequence>
<protein>
    <recommendedName>
        <fullName evidence="2">Lnb N-terminal periplasmic domain-containing protein</fullName>
    </recommendedName>
</protein>
<evidence type="ECO:0000313" key="3">
    <source>
        <dbReference type="EMBL" id="QEG22462.1"/>
    </source>
</evidence>
<accession>A0A5B9PC18</accession>
<keyword evidence="1" id="KW-1133">Transmembrane helix</keyword>